<keyword evidence="3" id="KW-0378">Hydrolase</keyword>
<sequence>MTKQELVKKEKYLKLNDDGDYAIDYDGELEIIDFHTHISNALPLKIIDPNKKGRKLEYPTLPSVDKTDLSVPYWTKLDPNEKNKGLMSVIKFSLNGYKIFNDMVKGGTYDNCFKSQSENMIKKNVVLALSTKKSDRSMEALRVANEHPDKLVAFCSVHPHDPEMKEKIKKYKELGAKGLKLKVTDMELKGDFKPLIDLLKACYEVNFNVLLHTGSLTHIKRRNTSDLMWKLLKSTRVEVFGELLKELPKDFKFVFGHSGIAEYKLVAEYLKKHPGSYAELSCQSADSIKYLIDEVGYERLIFGSDWPALPQALTLSRVLLATENNKVAREHILCKNAERLLR</sequence>
<evidence type="ECO:0000259" key="2">
    <source>
        <dbReference type="Pfam" id="PF04909"/>
    </source>
</evidence>
<accession>A0A6I0F577</accession>
<dbReference type="GO" id="GO:0016831">
    <property type="term" value="F:carboxy-lyase activity"/>
    <property type="evidence" value="ECO:0007669"/>
    <property type="project" value="InterPro"/>
</dbReference>
<feature type="domain" description="Amidohydrolase-related" evidence="2">
    <location>
        <begin position="120"/>
        <end position="342"/>
    </location>
</feature>
<dbReference type="InterPro" id="IPR006680">
    <property type="entry name" value="Amidohydro-rel"/>
</dbReference>
<evidence type="ECO:0000313" key="3">
    <source>
        <dbReference type="EMBL" id="KAB3537730.1"/>
    </source>
</evidence>
<dbReference type="Pfam" id="PF04909">
    <property type="entry name" value="Amidohydro_2"/>
    <property type="match status" value="1"/>
</dbReference>
<name>A0A6I0F577_9FIRM</name>
<dbReference type="RefSeq" id="WP_151860045.1">
    <property type="nucleotide sequence ID" value="NZ_WBZC01000009.1"/>
</dbReference>
<comment type="caution">
    <text evidence="3">The sequence shown here is derived from an EMBL/GenBank/DDBJ whole genome shotgun (WGS) entry which is preliminary data.</text>
</comment>
<dbReference type="EMBL" id="WBZC01000009">
    <property type="protein sequence ID" value="KAB3537730.1"/>
    <property type="molecule type" value="Genomic_DNA"/>
</dbReference>
<dbReference type="InterPro" id="IPR032466">
    <property type="entry name" value="Metal_Hydrolase"/>
</dbReference>
<dbReference type="AlphaFoldDB" id="A0A6I0F577"/>
<reference evidence="3 4" key="1">
    <citation type="submission" date="2019-10" db="EMBL/GenBank/DDBJ databases">
        <title>Alkaliphilus serpentinus sp. nov. and Alkaliphilus pronyensis sp. nov., two novel anaerobic alkaliphilic species isolated from the serpentinized-hosted hydrothermal field of the Prony Bay (New Caledonia).</title>
        <authorList>
            <person name="Postec A."/>
        </authorList>
    </citation>
    <scope>NUCLEOTIDE SEQUENCE [LARGE SCALE GENOMIC DNA]</scope>
    <source>
        <strain evidence="3 4">LacV</strain>
    </source>
</reference>
<organism evidence="3 4">
    <name type="scientific">Alkaliphilus pronyensis</name>
    <dbReference type="NCBI Taxonomy" id="1482732"/>
    <lineage>
        <taxon>Bacteria</taxon>
        <taxon>Bacillati</taxon>
        <taxon>Bacillota</taxon>
        <taxon>Clostridia</taxon>
        <taxon>Peptostreptococcales</taxon>
        <taxon>Natronincolaceae</taxon>
        <taxon>Alkaliphilus</taxon>
    </lineage>
</organism>
<dbReference type="GO" id="GO:0016787">
    <property type="term" value="F:hydrolase activity"/>
    <property type="evidence" value="ECO:0007669"/>
    <property type="project" value="UniProtKB-KW"/>
</dbReference>
<dbReference type="SUPFAM" id="SSF51556">
    <property type="entry name" value="Metallo-dependent hydrolases"/>
    <property type="match status" value="1"/>
</dbReference>
<evidence type="ECO:0000256" key="1">
    <source>
        <dbReference type="ARBA" id="ARBA00023239"/>
    </source>
</evidence>
<gene>
    <name evidence="3" type="ORF">F8154_02665</name>
</gene>
<dbReference type="Gene3D" id="3.20.20.140">
    <property type="entry name" value="Metal-dependent hydrolases"/>
    <property type="match status" value="1"/>
</dbReference>
<proteinExistence type="predicted"/>
<keyword evidence="1" id="KW-0456">Lyase</keyword>
<keyword evidence="4" id="KW-1185">Reference proteome</keyword>
<dbReference type="Proteomes" id="UP000432715">
    <property type="component" value="Unassembled WGS sequence"/>
</dbReference>
<protein>
    <submittedName>
        <fullName evidence="3">Amidohydrolase family protein</fullName>
    </submittedName>
</protein>
<dbReference type="PANTHER" id="PTHR21240">
    <property type="entry name" value="2-AMINO-3-CARBOXYLMUCONATE-6-SEMIALDEHYDE DECARBOXYLASE"/>
    <property type="match status" value="1"/>
</dbReference>
<dbReference type="InterPro" id="IPR032465">
    <property type="entry name" value="ACMSD"/>
</dbReference>
<evidence type="ECO:0000313" key="4">
    <source>
        <dbReference type="Proteomes" id="UP000432715"/>
    </source>
</evidence>
<dbReference type="OrthoDB" id="9771932at2"/>